<dbReference type="AlphaFoldDB" id="A0A3E2X0Q9"/>
<comment type="caution">
    <text evidence="3">The sequence shown here is derived from an EMBL/GenBank/DDBJ whole genome shotgun (WGS) entry which is preliminary data.</text>
</comment>
<dbReference type="PANTHER" id="PTHR46558">
    <property type="entry name" value="TRACRIPTIONAL REGULATORY PROTEIN-RELATED-RELATED"/>
    <property type="match status" value="1"/>
</dbReference>
<proteinExistence type="predicted"/>
<dbReference type="GO" id="GO:0003677">
    <property type="term" value="F:DNA binding"/>
    <property type="evidence" value="ECO:0007669"/>
    <property type="project" value="UniProtKB-KW"/>
</dbReference>
<dbReference type="Gene3D" id="1.10.260.40">
    <property type="entry name" value="lambda repressor-like DNA-binding domains"/>
    <property type="match status" value="1"/>
</dbReference>
<dbReference type="GeneID" id="93333908"/>
<dbReference type="Pfam" id="PF01381">
    <property type="entry name" value="HTH_3"/>
    <property type="match status" value="1"/>
</dbReference>
<gene>
    <name evidence="3" type="ORF">DWX41_03790</name>
</gene>
<keyword evidence="1" id="KW-0238">DNA-binding</keyword>
<name>A0A3E2X0Q9_9FIRM</name>
<dbReference type="InterPro" id="IPR010982">
    <property type="entry name" value="Lambda_DNA-bd_dom_sf"/>
</dbReference>
<organism evidence="3 4">
    <name type="scientific">Hungatella hathewayi</name>
    <dbReference type="NCBI Taxonomy" id="154046"/>
    <lineage>
        <taxon>Bacteria</taxon>
        <taxon>Bacillati</taxon>
        <taxon>Bacillota</taxon>
        <taxon>Clostridia</taxon>
        <taxon>Lachnospirales</taxon>
        <taxon>Lachnospiraceae</taxon>
        <taxon>Hungatella</taxon>
    </lineage>
</organism>
<protein>
    <submittedName>
        <fullName evidence="3">XRE family transcriptional regulator</fullName>
    </submittedName>
</protein>
<sequence length="69" mass="7939">MLDNKIGDNIRALRKKNGLLQKNLADQLNITRQALSNYEVGKRIPDIFELIRMAEIFKVSVDEIIGREV</sequence>
<feature type="domain" description="HTH cro/C1-type" evidence="2">
    <location>
        <begin position="10"/>
        <end position="64"/>
    </location>
</feature>
<dbReference type="PANTHER" id="PTHR46558:SF11">
    <property type="entry name" value="HTH-TYPE TRANSCRIPTIONAL REGULATOR XRE"/>
    <property type="match status" value="1"/>
</dbReference>
<dbReference type="Proteomes" id="UP000261111">
    <property type="component" value="Unassembled WGS sequence"/>
</dbReference>
<dbReference type="EMBL" id="QVIA01000003">
    <property type="protein sequence ID" value="RGC34587.1"/>
    <property type="molecule type" value="Genomic_DNA"/>
</dbReference>
<dbReference type="SMART" id="SM00530">
    <property type="entry name" value="HTH_XRE"/>
    <property type="match status" value="1"/>
</dbReference>
<dbReference type="InterPro" id="IPR001387">
    <property type="entry name" value="Cro/C1-type_HTH"/>
</dbReference>
<evidence type="ECO:0000313" key="4">
    <source>
        <dbReference type="Proteomes" id="UP000261111"/>
    </source>
</evidence>
<dbReference type="PROSITE" id="PS50943">
    <property type="entry name" value="HTH_CROC1"/>
    <property type="match status" value="1"/>
</dbReference>
<evidence type="ECO:0000313" key="3">
    <source>
        <dbReference type="EMBL" id="RGC34587.1"/>
    </source>
</evidence>
<accession>A0A3E2X0Q9</accession>
<reference evidence="3 4" key="1">
    <citation type="submission" date="2018-08" db="EMBL/GenBank/DDBJ databases">
        <title>A genome reference for cultivated species of the human gut microbiota.</title>
        <authorList>
            <person name="Zou Y."/>
            <person name="Xue W."/>
            <person name="Luo G."/>
        </authorList>
    </citation>
    <scope>NUCLEOTIDE SEQUENCE [LARGE SCALE GENOMIC DNA]</scope>
    <source>
        <strain evidence="3 4">AF19-21</strain>
    </source>
</reference>
<dbReference type="RefSeq" id="WP_025657715.1">
    <property type="nucleotide sequence ID" value="NZ_QVIA01000003.1"/>
</dbReference>
<dbReference type="CDD" id="cd00093">
    <property type="entry name" value="HTH_XRE"/>
    <property type="match status" value="1"/>
</dbReference>
<evidence type="ECO:0000259" key="2">
    <source>
        <dbReference type="PROSITE" id="PS50943"/>
    </source>
</evidence>
<evidence type="ECO:0000256" key="1">
    <source>
        <dbReference type="ARBA" id="ARBA00023125"/>
    </source>
</evidence>
<dbReference type="SUPFAM" id="SSF47413">
    <property type="entry name" value="lambda repressor-like DNA-binding domains"/>
    <property type="match status" value="1"/>
</dbReference>